<organism evidence="2 3">
    <name type="scientific">Rheinheimera lutimaris</name>
    <dbReference type="NCBI Taxonomy" id="2740584"/>
    <lineage>
        <taxon>Bacteria</taxon>
        <taxon>Pseudomonadati</taxon>
        <taxon>Pseudomonadota</taxon>
        <taxon>Gammaproteobacteria</taxon>
        <taxon>Chromatiales</taxon>
        <taxon>Chromatiaceae</taxon>
        <taxon>Rheinheimera</taxon>
    </lineage>
</organism>
<dbReference type="SUPFAM" id="SSF54523">
    <property type="entry name" value="Pili subunits"/>
    <property type="match status" value="1"/>
</dbReference>
<feature type="transmembrane region" description="Helical" evidence="1">
    <location>
        <begin position="12"/>
        <end position="34"/>
    </location>
</feature>
<evidence type="ECO:0000256" key="1">
    <source>
        <dbReference type="SAM" id="Phobius"/>
    </source>
</evidence>
<reference evidence="2 3" key="1">
    <citation type="submission" date="2020-06" db="EMBL/GenBank/DDBJ databases">
        <title>Rheinheimera sp. nov., a marine bacterium isolated from coastal.</title>
        <authorList>
            <person name="Yu Q."/>
            <person name="Qi Y."/>
            <person name="Pu J."/>
        </authorList>
    </citation>
    <scope>NUCLEOTIDE SEQUENCE [LARGE SCALE GENOMIC DNA]</scope>
    <source>
        <strain evidence="2 3">YQF-2</strain>
    </source>
</reference>
<name>A0A7Y5AMQ2_9GAMM</name>
<keyword evidence="1" id="KW-0812">Transmembrane</keyword>
<evidence type="ECO:0000313" key="3">
    <source>
        <dbReference type="Proteomes" id="UP000523161"/>
    </source>
</evidence>
<dbReference type="AlphaFoldDB" id="A0A7Y5AMQ2"/>
<dbReference type="RefSeq" id="WP_173499481.1">
    <property type="nucleotide sequence ID" value="NZ_JABSOD010000001.1"/>
</dbReference>
<dbReference type="Proteomes" id="UP000523161">
    <property type="component" value="Unassembled WGS sequence"/>
</dbReference>
<dbReference type="InterPro" id="IPR045584">
    <property type="entry name" value="Pilin-like"/>
</dbReference>
<keyword evidence="1" id="KW-0472">Membrane</keyword>
<keyword evidence="3" id="KW-1185">Reference proteome</keyword>
<dbReference type="NCBIfam" id="TIGR02532">
    <property type="entry name" value="IV_pilin_GFxxxE"/>
    <property type="match status" value="1"/>
</dbReference>
<comment type="caution">
    <text evidence="2">The sequence shown here is derived from an EMBL/GenBank/DDBJ whole genome shotgun (WGS) entry which is preliminary data.</text>
</comment>
<gene>
    <name evidence="2" type="ORF">HRH59_01425</name>
</gene>
<dbReference type="InterPro" id="IPR012902">
    <property type="entry name" value="N_methyl_site"/>
</dbReference>
<dbReference type="EMBL" id="JABSOD010000001">
    <property type="protein sequence ID" value="NRQ41238.1"/>
    <property type="molecule type" value="Genomic_DNA"/>
</dbReference>
<proteinExistence type="predicted"/>
<keyword evidence="1" id="KW-1133">Transmembrane helix</keyword>
<sequence length="310" mass="32725">MNIRFRNAGFSLTEVMIAMALALVLLGGVIGVFISNQNTARTTTDLSNLQNSVRLTFQLMSQDIRSAGFIGCNNAPRVVSVIEVAGATPVWANWRGGVEGFAADADGNESIRLMYGTGVSSTVSAHAPPVFNLNSAPGVNAGDIALICDDTLSAIFQVSAIGAATLNHAAAAAGVLNCSADLGLGSPFVCSDVRPKVFQADSMVMRFESVRWFVAPSLRNNTMDALFRESLVGGQVVAEEVLAGVQSLNFAYQEGDRPFAPVAFGAGVNMLNVVAVNVSIVLDPAAFPNIQLGQQQRTIEFLASVRNRLR</sequence>
<protein>
    <submittedName>
        <fullName evidence="2">Prepilin-type N-terminal cleavage/methylation domain-containing protein</fullName>
    </submittedName>
</protein>
<accession>A0A7Y5AMQ2</accession>
<dbReference type="Pfam" id="PF07963">
    <property type="entry name" value="N_methyl"/>
    <property type="match status" value="1"/>
</dbReference>
<evidence type="ECO:0000313" key="2">
    <source>
        <dbReference type="EMBL" id="NRQ41238.1"/>
    </source>
</evidence>